<dbReference type="Proteomes" id="UP000749559">
    <property type="component" value="Unassembled WGS sequence"/>
</dbReference>
<reference evidence="2" key="1">
    <citation type="submission" date="2022-03" db="EMBL/GenBank/DDBJ databases">
        <authorList>
            <person name="Martin C."/>
        </authorList>
    </citation>
    <scope>NUCLEOTIDE SEQUENCE</scope>
</reference>
<feature type="region of interest" description="Disordered" evidence="1">
    <location>
        <begin position="224"/>
        <end position="251"/>
    </location>
</feature>
<comment type="caution">
    <text evidence="2">The sequence shown here is derived from an EMBL/GenBank/DDBJ whole genome shotgun (WGS) entry which is preliminary data.</text>
</comment>
<keyword evidence="3" id="KW-1185">Reference proteome</keyword>
<gene>
    <name evidence="2" type="ORF">OFUS_LOCUS12477</name>
</gene>
<feature type="region of interest" description="Disordered" evidence="1">
    <location>
        <begin position="286"/>
        <end position="358"/>
    </location>
</feature>
<proteinExistence type="predicted"/>
<organism evidence="2 3">
    <name type="scientific">Owenia fusiformis</name>
    <name type="common">Polychaete worm</name>
    <dbReference type="NCBI Taxonomy" id="6347"/>
    <lineage>
        <taxon>Eukaryota</taxon>
        <taxon>Metazoa</taxon>
        <taxon>Spiralia</taxon>
        <taxon>Lophotrochozoa</taxon>
        <taxon>Annelida</taxon>
        <taxon>Polychaeta</taxon>
        <taxon>Sedentaria</taxon>
        <taxon>Canalipalpata</taxon>
        <taxon>Sabellida</taxon>
        <taxon>Oweniida</taxon>
        <taxon>Oweniidae</taxon>
        <taxon>Owenia</taxon>
    </lineage>
</organism>
<protein>
    <submittedName>
        <fullName evidence="2">Uncharacterized protein</fullName>
    </submittedName>
</protein>
<accession>A0A8S4NXP2</accession>
<sequence>MDDCDTMIVFTLGDISGKMFGRVSIEYPVARISIDHGRIDLKITKISQLITCCTSIQVTNPYNEYDTIDRSIQGINPDNEHDTVDRSASSSAGISIAGFPCDQRKRHGVKCKAIFPSQSLLDRHLEMFHTFDVCNVGDCRVKIIKGNPIKMQRHRTTCKVRMVANNQLFQPEVSLTRLQTFDSKDLRSVCPKDIFDNTESDNKTIVYDPLANISFDEVNNIPSTKKSESIPKETHITKQCGKSEEPPKSANKEVSLNTFIDTFESIVGQDKPIAFSVSARDSLKTDLKERQTNTNKVSKKSTHHDTFKSKHKTVKSKAAPKTTAVAKKSAPSLSQDVASVTSKRSQKTATKRPVPAPAHQPVKYIKMDIGLDLTTKSTNKEPSPTQKQTDTFTKQCHCRDILQEIVIPCPHQDNVYKLTVLKL</sequence>
<name>A0A8S4NXP2_OWEFU</name>
<dbReference type="EMBL" id="CAIIXF020000006">
    <property type="protein sequence ID" value="CAH1786613.1"/>
    <property type="molecule type" value="Genomic_DNA"/>
</dbReference>
<dbReference type="AlphaFoldDB" id="A0A8S4NXP2"/>
<feature type="compositionally biased region" description="Low complexity" evidence="1">
    <location>
        <begin position="316"/>
        <end position="332"/>
    </location>
</feature>
<feature type="compositionally biased region" description="Polar residues" evidence="1">
    <location>
        <begin position="333"/>
        <end position="343"/>
    </location>
</feature>
<evidence type="ECO:0000313" key="3">
    <source>
        <dbReference type="Proteomes" id="UP000749559"/>
    </source>
</evidence>
<evidence type="ECO:0000313" key="2">
    <source>
        <dbReference type="EMBL" id="CAH1786613.1"/>
    </source>
</evidence>
<evidence type="ECO:0000256" key="1">
    <source>
        <dbReference type="SAM" id="MobiDB-lite"/>
    </source>
</evidence>
<feature type="compositionally biased region" description="Basic and acidic residues" evidence="1">
    <location>
        <begin position="225"/>
        <end position="251"/>
    </location>
</feature>